<reference evidence="3" key="2">
    <citation type="journal article" date="2008" name="Nucleic Acids Res.">
        <title>The rice annotation project database (RAP-DB): 2008 update.</title>
        <authorList>
            <consortium name="The rice annotation project (RAP)"/>
        </authorList>
    </citation>
    <scope>GENOME REANNOTATION</scope>
    <source>
        <strain evidence="3">cv. Nipponbare</strain>
    </source>
</reference>
<evidence type="ECO:0000313" key="2">
    <source>
        <dbReference type="EMBL" id="BAD36010.1"/>
    </source>
</evidence>
<gene>
    <name evidence="2" type="primary">OSJNBa0022O02.27</name>
</gene>
<accession>Q69SM5</accession>
<evidence type="ECO:0000256" key="1">
    <source>
        <dbReference type="SAM" id="MobiDB-lite"/>
    </source>
</evidence>
<organism evidence="2 3">
    <name type="scientific">Oryza sativa subsp. japonica</name>
    <name type="common">Rice</name>
    <dbReference type="NCBI Taxonomy" id="39947"/>
    <lineage>
        <taxon>Eukaryota</taxon>
        <taxon>Viridiplantae</taxon>
        <taxon>Streptophyta</taxon>
        <taxon>Embryophyta</taxon>
        <taxon>Tracheophyta</taxon>
        <taxon>Spermatophyta</taxon>
        <taxon>Magnoliopsida</taxon>
        <taxon>Liliopsida</taxon>
        <taxon>Poales</taxon>
        <taxon>Poaceae</taxon>
        <taxon>BOP clade</taxon>
        <taxon>Oryzoideae</taxon>
        <taxon>Oryzeae</taxon>
        <taxon>Oryzinae</taxon>
        <taxon>Oryza</taxon>
        <taxon>Oryza sativa</taxon>
    </lineage>
</organism>
<reference evidence="3" key="1">
    <citation type="journal article" date="2005" name="Nature">
        <title>The map-based sequence of the rice genome.</title>
        <authorList>
            <consortium name="International rice genome sequencing project (IRGSP)"/>
            <person name="Matsumoto T."/>
            <person name="Wu J."/>
            <person name="Kanamori H."/>
            <person name="Katayose Y."/>
            <person name="Fujisawa M."/>
            <person name="Namiki N."/>
            <person name="Mizuno H."/>
            <person name="Yamamoto K."/>
            <person name="Antonio B.A."/>
            <person name="Baba T."/>
            <person name="Sakata K."/>
            <person name="Nagamura Y."/>
            <person name="Aoki H."/>
            <person name="Arikawa K."/>
            <person name="Arita K."/>
            <person name="Bito T."/>
            <person name="Chiden Y."/>
            <person name="Fujitsuka N."/>
            <person name="Fukunaka R."/>
            <person name="Hamada M."/>
            <person name="Harada C."/>
            <person name="Hayashi A."/>
            <person name="Hijishita S."/>
            <person name="Honda M."/>
            <person name="Hosokawa S."/>
            <person name="Ichikawa Y."/>
            <person name="Idonuma A."/>
            <person name="Iijima M."/>
            <person name="Ikeda M."/>
            <person name="Ikeno M."/>
            <person name="Ito K."/>
            <person name="Ito S."/>
            <person name="Ito T."/>
            <person name="Ito Y."/>
            <person name="Ito Y."/>
            <person name="Iwabuchi A."/>
            <person name="Kamiya K."/>
            <person name="Karasawa W."/>
            <person name="Kurita K."/>
            <person name="Katagiri S."/>
            <person name="Kikuta A."/>
            <person name="Kobayashi H."/>
            <person name="Kobayashi N."/>
            <person name="Machita K."/>
            <person name="Maehara T."/>
            <person name="Masukawa M."/>
            <person name="Mizubayashi T."/>
            <person name="Mukai Y."/>
            <person name="Nagasaki H."/>
            <person name="Nagata Y."/>
            <person name="Naito S."/>
            <person name="Nakashima M."/>
            <person name="Nakama Y."/>
            <person name="Nakamichi Y."/>
            <person name="Nakamura M."/>
            <person name="Meguro A."/>
            <person name="Negishi M."/>
            <person name="Ohta I."/>
            <person name="Ohta T."/>
            <person name="Okamoto M."/>
            <person name="Ono N."/>
            <person name="Saji S."/>
            <person name="Sakaguchi M."/>
            <person name="Sakai K."/>
            <person name="Shibata M."/>
            <person name="Shimokawa T."/>
            <person name="Song J."/>
            <person name="Takazaki Y."/>
            <person name="Terasawa K."/>
            <person name="Tsugane M."/>
            <person name="Tsuji K."/>
            <person name="Ueda S."/>
            <person name="Waki K."/>
            <person name="Yamagata H."/>
            <person name="Yamamoto M."/>
            <person name="Yamamoto S."/>
            <person name="Yamane H."/>
            <person name="Yoshiki S."/>
            <person name="Yoshihara R."/>
            <person name="Yukawa K."/>
            <person name="Zhong H."/>
            <person name="Yano M."/>
            <person name="Yuan Q."/>
            <person name="Ouyang S."/>
            <person name="Liu J."/>
            <person name="Jones K.M."/>
            <person name="Gansberger K."/>
            <person name="Moffat K."/>
            <person name="Hill J."/>
            <person name="Bera J."/>
            <person name="Fadrosh D."/>
            <person name="Jin S."/>
            <person name="Johri S."/>
            <person name="Kim M."/>
            <person name="Overton L."/>
            <person name="Reardon M."/>
            <person name="Tsitrin T."/>
            <person name="Vuong H."/>
            <person name="Weaver B."/>
            <person name="Ciecko A."/>
            <person name="Tallon L."/>
            <person name="Jackson J."/>
            <person name="Pai G."/>
            <person name="Aken S.V."/>
            <person name="Utterback T."/>
            <person name="Reidmuller S."/>
            <person name="Feldblyum T."/>
            <person name="Hsiao J."/>
            <person name="Zismann V."/>
            <person name="Iobst S."/>
            <person name="de Vazeille A.R."/>
            <person name="Buell C.R."/>
            <person name="Ying K."/>
            <person name="Li Y."/>
            <person name="Lu T."/>
            <person name="Huang Y."/>
            <person name="Zhao Q."/>
            <person name="Feng Q."/>
            <person name="Zhang L."/>
            <person name="Zhu J."/>
            <person name="Weng Q."/>
            <person name="Mu J."/>
            <person name="Lu Y."/>
            <person name="Fan D."/>
            <person name="Liu Y."/>
            <person name="Guan J."/>
            <person name="Zhang Y."/>
            <person name="Yu S."/>
            <person name="Liu X."/>
            <person name="Zhang Y."/>
            <person name="Hong G."/>
            <person name="Han B."/>
            <person name="Choisne N."/>
            <person name="Demange N."/>
            <person name="Orjeda G."/>
            <person name="Samain S."/>
            <person name="Cattolico L."/>
            <person name="Pelletier E."/>
            <person name="Couloux A."/>
            <person name="Segurens B."/>
            <person name="Wincker P."/>
            <person name="D'Hont A."/>
            <person name="Scarpelli C."/>
            <person name="Weissenbach J."/>
            <person name="Salanoubat M."/>
            <person name="Quetier F."/>
            <person name="Yu Y."/>
            <person name="Kim H.R."/>
            <person name="Rambo T."/>
            <person name="Currie J."/>
            <person name="Collura K."/>
            <person name="Luo M."/>
            <person name="Yang T."/>
            <person name="Ammiraju J.S.S."/>
            <person name="Engler F."/>
            <person name="Soderlund C."/>
            <person name="Wing R.A."/>
            <person name="Palmer L.E."/>
            <person name="de la Bastide M."/>
            <person name="Spiegel L."/>
            <person name="Nascimento L."/>
            <person name="Zutavern T."/>
            <person name="O'Shaughnessy A."/>
            <person name="Dike S."/>
            <person name="Dedhia N."/>
            <person name="Preston R."/>
            <person name="Balija V."/>
            <person name="McCombie W.R."/>
            <person name="Chow T."/>
            <person name="Chen H."/>
            <person name="Chung M."/>
            <person name="Chen C."/>
            <person name="Shaw J."/>
            <person name="Wu H."/>
            <person name="Hsiao K."/>
            <person name="Chao Y."/>
            <person name="Chu M."/>
            <person name="Cheng C."/>
            <person name="Hour A."/>
            <person name="Lee P."/>
            <person name="Lin S."/>
            <person name="Lin Y."/>
            <person name="Liou J."/>
            <person name="Liu S."/>
            <person name="Hsing Y."/>
            <person name="Raghuvanshi S."/>
            <person name="Mohanty A."/>
            <person name="Bharti A.K."/>
            <person name="Gaur A."/>
            <person name="Gupta V."/>
            <person name="Kumar D."/>
            <person name="Ravi V."/>
            <person name="Vij S."/>
            <person name="Kapur A."/>
            <person name="Khurana P."/>
            <person name="Khurana P."/>
            <person name="Khurana J.P."/>
            <person name="Tyagi A.K."/>
            <person name="Gaikwad K."/>
            <person name="Singh A."/>
            <person name="Dalal V."/>
            <person name="Srivastava S."/>
            <person name="Dixit A."/>
            <person name="Pal A.K."/>
            <person name="Ghazi I.A."/>
            <person name="Yadav M."/>
            <person name="Pandit A."/>
            <person name="Bhargava A."/>
            <person name="Sureshbabu K."/>
            <person name="Batra K."/>
            <person name="Sharma T.R."/>
            <person name="Mohapatra T."/>
            <person name="Singh N.K."/>
            <person name="Messing J."/>
            <person name="Nelson A.B."/>
            <person name="Fuks G."/>
            <person name="Kavchok S."/>
            <person name="Keizer G."/>
            <person name="Linton E."/>
            <person name="Llaca V."/>
            <person name="Song R."/>
            <person name="Tanyolac B."/>
            <person name="Young S."/>
            <person name="Ho-Il K."/>
            <person name="Hahn J.H."/>
            <person name="Sangsakoo G."/>
            <person name="Vanavichit A."/>
            <person name="de Mattos Luiz.A.T."/>
            <person name="Zimmer P.D."/>
            <person name="Malone G."/>
            <person name="Dellagostin O."/>
            <person name="de Oliveira A.C."/>
            <person name="Bevan M."/>
            <person name="Bancroft I."/>
            <person name="Minx P."/>
            <person name="Cordum H."/>
            <person name="Wilson R."/>
            <person name="Cheng Z."/>
            <person name="Jin W."/>
            <person name="Jiang J."/>
            <person name="Leong S.A."/>
            <person name="Iwama H."/>
            <person name="Gojobori T."/>
            <person name="Itoh T."/>
            <person name="Niimura Y."/>
            <person name="Fujii Y."/>
            <person name="Habara T."/>
            <person name="Sakai H."/>
            <person name="Sato Y."/>
            <person name="Wilson G."/>
            <person name="Kumar K."/>
            <person name="McCouch S."/>
            <person name="Juretic N."/>
            <person name="Hoen D."/>
            <person name="Wright S."/>
            <person name="Bruskiewich R."/>
            <person name="Bureau T."/>
            <person name="Miyao A."/>
            <person name="Hirochika H."/>
            <person name="Nishikawa T."/>
            <person name="Kadowaki K."/>
            <person name="Sugiura M."/>
            <person name="Burr B."/>
            <person name="Sasaki T."/>
        </authorList>
    </citation>
    <scope>NUCLEOTIDE SEQUENCE [LARGE SCALE GENOMIC DNA]</scope>
    <source>
        <strain evidence="3">cv. Nipponbare</strain>
    </source>
</reference>
<dbReference type="Proteomes" id="UP000000763">
    <property type="component" value="Chromosome 6"/>
</dbReference>
<feature type="compositionally biased region" description="Low complexity" evidence="1">
    <location>
        <begin position="55"/>
        <end position="65"/>
    </location>
</feature>
<name>Q69SM5_ORYSJ</name>
<feature type="region of interest" description="Disordered" evidence="1">
    <location>
        <begin position="37"/>
        <end position="73"/>
    </location>
</feature>
<proteinExistence type="predicted"/>
<sequence length="73" mass="7691">MLSGQAMASPSSPLRPRTAILCIPGRLRPFLVVLLRPPTLPSPPRTTPDVSSHQPRPSTGCRRCGGPPPGVPC</sequence>
<dbReference type="AlphaFoldDB" id="Q69SM5"/>
<dbReference type="EMBL" id="AP004992">
    <property type="protein sequence ID" value="BAD36010.1"/>
    <property type="molecule type" value="Genomic_DNA"/>
</dbReference>
<evidence type="ECO:0000313" key="3">
    <source>
        <dbReference type="Proteomes" id="UP000000763"/>
    </source>
</evidence>
<protein>
    <submittedName>
        <fullName evidence="2">Uncharacterized protein</fullName>
    </submittedName>
</protein>